<keyword evidence="10" id="KW-1185">Reference proteome</keyword>
<sequence>MGQEASHSQINPDDPPHTLSARSIEGIAEFIKSGQAKKIVVLTGAGISTSAGIPDFRSPETGIYAHLAELDLPYAEAVFDIDFFRENPAPFYVLAKELYPGKFYPTISHAFIALIEKKGLLRMLFTQNIDCLELRAGVPWEKVIEAHGSFATQTCIDCKTGYPDDMMKEAIEEGNPATCLVPQCGGLVKPDIVFFGEQLPEAFHRHRMIPATADLVIVMGTSLSVQPFAMLPSLPPDKVPRLLFNKISVGDFGSRLDDVVVLGDCDTGVRKLADALGWREELEELWMSIGGNTRQKEAEKAAEARLNMSRDERHEVDIEKLTTEIDEALKFSGNHTHRVIADLQKNPTINPAASPPPAEAMPTRASTEFTADKNSLLVDIANGIALKEATTIVRSTPIIDEKGATIELALADLHSSAGDENSSVVLDATMPQNMPNSFNLTTNS</sequence>
<dbReference type="OrthoDB" id="420264at2759"/>
<keyword evidence="3" id="KW-0808">Transferase</keyword>
<evidence type="ECO:0000259" key="8">
    <source>
        <dbReference type="PROSITE" id="PS50305"/>
    </source>
</evidence>
<evidence type="ECO:0000256" key="6">
    <source>
        <dbReference type="ARBA" id="ARBA00023027"/>
    </source>
</evidence>
<dbReference type="GO" id="GO:0005634">
    <property type="term" value="C:nucleus"/>
    <property type="evidence" value="ECO:0007669"/>
    <property type="project" value="TreeGrafter"/>
</dbReference>
<dbReference type="InterPro" id="IPR026591">
    <property type="entry name" value="Sirtuin_cat_small_dom_sf"/>
</dbReference>
<dbReference type="AlphaFoldDB" id="A0A8H2ZQX5"/>
<evidence type="ECO:0000313" key="9">
    <source>
        <dbReference type="EMBL" id="CAD6445915.1"/>
    </source>
</evidence>
<feature type="binding site" evidence="7">
    <location>
        <position position="179"/>
    </location>
    <ligand>
        <name>Zn(2+)</name>
        <dbReference type="ChEBI" id="CHEBI:29105"/>
    </ligand>
</feature>
<dbReference type="Pfam" id="PF02146">
    <property type="entry name" value="SIR2"/>
    <property type="match status" value="1"/>
</dbReference>
<accession>A0A8H2ZQX5</accession>
<proteinExistence type="inferred from homology"/>
<dbReference type="EMBL" id="CAJHIA010000017">
    <property type="protein sequence ID" value="CAD6445915.1"/>
    <property type="molecule type" value="Genomic_DNA"/>
</dbReference>
<name>A0A8H2ZQX5_9HELO</name>
<evidence type="ECO:0000256" key="5">
    <source>
        <dbReference type="ARBA" id="ARBA00022833"/>
    </source>
</evidence>
<dbReference type="SUPFAM" id="SSF52467">
    <property type="entry name" value="DHS-like NAD/FAD-binding domain"/>
    <property type="match status" value="1"/>
</dbReference>
<dbReference type="CDD" id="cd01408">
    <property type="entry name" value="SIRT1"/>
    <property type="match status" value="1"/>
</dbReference>
<keyword evidence="5 7" id="KW-0862">Zinc</keyword>
<evidence type="ECO:0000256" key="4">
    <source>
        <dbReference type="ARBA" id="ARBA00022723"/>
    </source>
</evidence>
<dbReference type="InterPro" id="IPR003000">
    <property type="entry name" value="Sirtuin"/>
</dbReference>
<comment type="similarity">
    <text evidence="2">Belongs to the sirtuin family. Class I subfamily.</text>
</comment>
<evidence type="ECO:0000313" key="10">
    <source>
        <dbReference type="Proteomes" id="UP000624404"/>
    </source>
</evidence>
<comment type="caution">
    <text evidence="9">The sequence shown here is derived from an EMBL/GenBank/DDBJ whole genome shotgun (WGS) entry which is preliminary data.</text>
</comment>
<dbReference type="InterPro" id="IPR029035">
    <property type="entry name" value="DHS-like_NAD/FAD-binding_dom"/>
</dbReference>
<organism evidence="9 10">
    <name type="scientific">Sclerotinia trifoliorum</name>
    <dbReference type="NCBI Taxonomy" id="28548"/>
    <lineage>
        <taxon>Eukaryota</taxon>
        <taxon>Fungi</taxon>
        <taxon>Dikarya</taxon>
        <taxon>Ascomycota</taxon>
        <taxon>Pezizomycotina</taxon>
        <taxon>Leotiomycetes</taxon>
        <taxon>Helotiales</taxon>
        <taxon>Sclerotiniaceae</taxon>
        <taxon>Sclerotinia</taxon>
    </lineage>
</organism>
<feature type="binding site" evidence="7">
    <location>
        <position position="158"/>
    </location>
    <ligand>
        <name>Zn(2+)</name>
        <dbReference type="ChEBI" id="CHEBI:29105"/>
    </ligand>
</feature>
<dbReference type="GO" id="GO:0017136">
    <property type="term" value="F:histone deacetylase activity, NAD-dependent"/>
    <property type="evidence" value="ECO:0007669"/>
    <property type="project" value="TreeGrafter"/>
</dbReference>
<feature type="binding site" evidence="7">
    <location>
        <position position="184"/>
    </location>
    <ligand>
        <name>Zn(2+)</name>
        <dbReference type="ChEBI" id="CHEBI:29105"/>
    </ligand>
</feature>
<feature type="active site" description="Proton acceptor" evidence="7">
    <location>
        <position position="147"/>
    </location>
</feature>
<feature type="binding site" evidence="7">
    <location>
        <position position="155"/>
    </location>
    <ligand>
        <name>Zn(2+)</name>
        <dbReference type="ChEBI" id="CHEBI:29105"/>
    </ligand>
</feature>
<feature type="domain" description="Deacetylase sirtuin-type" evidence="8">
    <location>
        <begin position="17"/>
        <end position="279"/>
    </location>
</feature>
<dbReference type="PROSITE" id="PS50305">
    <property type="entry name" value="SIRTUIN"/>
    <property type="match status" value="1"/>
</dbReference>
<comment type="cofactor">
    <cofactor evidence="1">
        <name>Zn(2+)</name>
        <dbReference type="ChEBI" id="CHEBI:29105"/>
    </cofactor>
</comment>
<gene>
    <name evidence="9" type="ORF">SCLTRI_LOCUS5635</name>
</gene>
<dbReference type="GO" id="GO:0046872">
    <property type="term" value="F:metal ion binding"/>
    <property type="evidence" value="ECO:0007669"/>
    <property type="project" value="UniProtKB-KW"/>
</dbReference>
<dbReference type="InterPro" id="IPR026590">
    <property type="entry name" value="Ssirtuin_cat_dom"/>
</dbReference>
<evidence type="ECO:0000256" key="1">
    <source>
        <dbReference type="ARBA" id="ARBA00001947"/>
    </source>
</evidence>
<evidence type="ECO:0000256" key="7">
    <source>
        <dbReference type="PROSITE-ProRule" id="PRU00236"/>
    </source>
</evidence>
<dbReference type="PANTHER" id="PTHR11085">
    <property type="entry name" value="NAD-DEPENDENT PROTEIN DEACYLASE SIRTUIN-5, MITOCHONDRIAL-RELATED"/>
    <property type="match status" value="1"/>
</dbReference>
<protein>
    <submittedName>
        <fullName evidence="9">57f0fbaf-e28d-4eba-aadf-a6cde2323348</fullName>
    </submittedName>
</protein>
<evidence type="ECO:0000256" key="3">
    <source>
        <dbReference type="ARBA" id="ARBA00022679"/>
    </source>
</evidence>
<keyword evidence="6" id="KW-0520">NAD</keyword>
<dbReference type="InterPro" id="IPR050134">
    <property type="entry name" value="NAD-dep_sirtuin_deacylases"/>
</dbReference>
<dbReference type="GO" id="GO:0070403">
    <property type="term" value="F:NAD+ binding"/>
    <property type="evidence" value="ECO:0007669"/>
    <property type="project" value="InterPro"/>
</dbReference>
<dbReference type="Proteomes" id="UP000624404">
    <property type="component" value="Unassembled WGS sequence"/>
</dbReference>
<dbReference type="Gene3D" id="3.40.50.1220">
    <property type="entry name" value="TPP-binding domain"/>
    <property type="match status" value="1"/>
</dbReference>
<evidence type="ECO:0000256" key="2">
    <source>
        <dbReference type="ARBA" id="ARBA00006924"/>
    </source>
</evidence>
<dbReference type="PANTHER" id="PTHR11085:SF6">
    <property type="entry name" value="NAD-DEPENDENT PROTEIN DEACETYLASE SIRTUIN-2"/>
    <property type="match status" value="1"/>
</dbReference>
<keyword evidence="4 7" id="KW-0479">Metal-binding</keyword>
<reference evidence="9" key="1">
    <citation type="submission" date="2020-10" db="EMBL/GenBank/DDBJ databases">
        <authorList>
            <person name="Kusch S."/>
        </authorList>
    </citation>
    <scope>NUCLEOTIDE SEQUENCE</scope>
    <source>
        <strain evidence="9">SwB9</strain>
    </source>
</reference>
<dbReference type="Gene3D" id="3.30.1600.10">
    <property type="entry name" value="SIR2/SIRT2 'Small Domain"/>
    <property type="match status" value="1"/>
</dbReference>